<evidence type="ECO:0000256" key="1">
    <source>
        <dbReference type="ARBA" id="ARBA00004651"/>
    </source>
</evidence>
<dbReference type="RefSeq" id="WP_220208493.1">
    <property type="nucleotide sequence ID" value="NZ_BNJK01000002.1"/>
</dbReference>
<reference evidence="7" key="1">
    <citation type="submission" date="2020-10" db="EMBL/GenBank/DDBJ databases">
        <title>Taxonomic study of unclassified bacteria belonging to the class Ktedonobacteria.</title>
        <authorList>
            <person name="Yabe S."/>
            <person name="Wang C.M."/>
            <person name="Zheng Y."/>
            <person name="Sakai Y."/>
            <person name="Cavaletti L."/>
            <person name="Monciardini P."/>
            <person name="Donadio S."/>
        </authorList>
    </citation>
    <scope>NUCLEOTIDE SEQUENCE</scope>
    <source>
        <strain evidence="7">ID150040</strain>
    </source>
</reference>
<accession>A0A8J3IPC3</accession>
<dbReference type="GO" id="GO:0005886">
    <property type="term" value="C:plasma membrane"/>
    <property type="evidence" value="ECO:0007669"/>
    <property type="project" value="UniProtKB-SubCell"/>
</dbReference>
<feature type="transmembrane region" description="Helical" evidence="5">
    <location>
        <begin position="380"/>
        <end position="403"/>
    </location>
</feature>
<evidence type="ECO:0000259" key="6">
    <source>
        <dbReference type="PROSITE" id="PS50850"/>
    </source>
</evidence>
<dbReference type="InterPro" id="IPR020846">
    <property type="entry name" value="MFS_dom"/>
</dbReference>
<sequence>MEHLQEKENTSKTTSGILLLGLILLVGINLRTAMLGVPPILPLLSRDLHLSYTETGLITSLPTLVMAVASFPAGKMIERFGERFMVACGLALLTLGTILRAVWLAILPLYIFTALLSLGSTFSQTAIPTLTRRWFPKRIGFATALYTDGLVIGETLGAVLTLPLIAWLGQGAWPSSFLFWSVPTVLTLVLWLWFAPSSRAVVSSTPAASGPTQESSLATQKPGSTRLTLWALGLLTGCAQLIYFGTNTWIPSYNQAIHAPVMTPIALGFLNAAQLPTTLVLTVFADRLVGRRVPFVFAGLFCLIALGGLLWTPPTLQPLWAAVLGGASILTFTLGIALPALLAKREQVAAWTGTMLALGYTISFIGPFIGGWLWDRLHIPAIAFLPLALASILIPLLAFVLPVQRSSPS</sequence>
<dbReference type="Proteomes" id="UP000597444">
    <property type="component" value="Unassembled WGS sequence"/>
</dbReference>
<dbReference type="InterPro" id="IPR036259">
    <property type="entry name" value="MFS_trans_sf"/>
</dbReference>
<feature type="transmembrane region" description="Helical" evidence="5">
    <location>
        <begin position="57"/>
        <end position="77"/>
    </location>
</feature>
<name>A0A8J3IPC3_9CHLR</name>
<dbReference type="InterPro" id="IPR052524">
    <property type="entry name" value="MFS_Cyanate_Porter"/>
</dbReference>
<evidence type="ECO:0000256" key="2">
    <source>
        <dbReference type="ARBA" id="ARBA00022692"/>
    </source>
</evidence>
<evidence type="ECO:0000313" key="8">
    <source>
        <dbReference type="Proteomes" id="UP000597444"/>
    </source>
</evidence>
<dbReference type="GO" id="GO:0022857">
    <property type="term" value="F:transmembrane transporter activity"/>
    <property type="evidence" value="ECO:0007669"/>
    <property type="project" value="InterPro"/>
</dbReference>
<evidence type="ECO:0000256" key="5">
    <source>
        <dbReference type="SAM" id="Phobius"/>
    </source>
</evidence>
<dbReference type="PANTHER" id="PTHR23523:SF2">
    <property type="entry name" value="2-NITROIMIDAZOLE TRANSPORTER"/>
    <property type="match status" value="1"/>
</dbReference>
<feature type="transmembrane region" description="Helical" evidence="5">
    <location>
        <begin position="139"/>
        <end position="165"/>
    </location>
</feature>
<feature type="transmembrane region" description="Helical" evidence="5">
    <location>
        <begin position="355"/>
        <end position="374"/>
    </location>
</feature>
<feature type="transmembrane region" description="Helical" evidence="5">
    <location>
        <begin position="177"/>
        <end position="194"/>
    </location>
</feature>
<dbReference type="InterPro" id="IPR011701">
    <property type="entry name" value="MFS"/>
</dbReference>
<comment type="caution">
    <text evidence="7">The sequence shown here is derived from an EMBL/GenBank/DDBJ whole genome shotgun (WGS) entry which is preliminary data.</text>
</comment>
<feature type="transmembrane region" description="Helical" evidence="5">
    <location>
        <begin position="17"/>
        <end position="37"/>
    </location>
</feature>
<evidence type="ECO:0000313" key="7">
    <source>
        <dbReference type="EMBL" id="GHO97713.1"/>
    </source>
</evidence>
<dbReference type="PROSITE" id="PS50850">
    <property type="entry name" value="MFS"/>
    <property type="match status" value="1"/>
</dbReference>
<dbReference type="AlphaFoldDB" id="A0A8J3IPC3"/>
<evidence type="ECO:0000256" key="4">
    <source>
        <dbReference type="ARBA" id="ARBA00023136"/>
    </source>
</evidence>
<proteinExistence type="predicted"/>
<comment type="subcellular location">
    <subcellularLocation>
        <location evidence="1">Cell membrane</location>
        <topology evidence="1">Multi-pass membrane protein</topology>
    </subcellularLocation>
</comment>
<protein>
    <submittedName>
        <fullName evidence="7">MFS transporter</fullName>
    </submittedName>
</protein>
<dbReference type="PANTHER" id="PTHR23523">
    <property type="match status" value="1"/>
</dbReference>
<feature type="domain" description="Major facilitator superfamily (MFS) profile" evidence="6">
    <location>
        <begin position="17"/>
        <end position="406"/>
    </location>
</feature>
<gene>
    <name evidence="7" type="ORF">KSF_077610</name>
</gene>
<feature type="transmembrane region" description="Helical" evidence="5">
    <location>
        <begin position="265"/>
        <end position="285"/>
    </location>
</feature>
<feature type="transmembrane region" description="Helical" evidence="5">
    <location>
        <begin position="84"/>
        <end position="103"/>
    </location>
</feature>
<dbReference type="SUPFAM" id="SSF103473">
    <property type="entry name" value="MFS general substrate transporter"/>
    <property type="match status" value="1"/>
</dbReference>
<feature type="transmembrane region" description="Helical" evidence="5">
    <location>
        <begin position="292"/>
        <end position="313"/>
    </location>
</feature>
<feature type="transmembrane region" description="Helical" evidence="5">
    <location>
        <begin position="227"/>
        <end position="245"/>
    </location>
</feature>
<keyword evidence="3 5" id="KW-1133">Transmembrane helix</keyword>
<organism evidence="7 8">
    <name type="scientific">Reticulibacter mediterranei</name>
    <dbReference type="NCBI Taxonomy" id="2778369"/>
    <lineage>
        <taxon>Bacteria</taxon>
        <taxon>Bacillati</taxon>
        <taxon>Chloroflexota</taxon>
        <taxon>Ktedonobacteria</taxon>
        <taxon>Ktedonobacterales</taxon>
        <taxon>Reticulibacteraceae</taxon>
        <taxon>Reticulibacter</taxon>
    </lineage>
</organism>
<keyword evidence="2 5" id="KW-0812">Transmembrane</keyword>
<feature type="transmembrane region" description="Helical" evidence="5">
    <location>
        <begin position="109"/>
        <end position="127"/>
    </location>
</feature>
<dbReference type="EMBL" id="BNJK01000002">
    <property type="protein sequence ID" value="GHO97713.1"/>
    <property type="molecule type" value="Genomic_DNA"/>
</dbReference>
<dbReference type="Pfam" id="PF07690">
    <property type="entry name" value="MFS_1"/>
    <property type="match status" value="1"/>
</dbReference>
<keyword evidence="4 5" id="KW-0472">Membrane</keyword>
<dbReference type="Gene3D" id="1.20.1250.20">
    <property type="entry name" value="MFS general substrate transporter like domains"/>
    <property type="match status" value="2"/>
</dbReference>
<feature type="transmembrane region" description="Helical" evidence="5">
    <location>
        <begin position="319"/>
        <end position="343"/>
    </location>
</feature>
<evidence type="ECO:0000256" key="3">
    <source>
        <dbReference type="ARBA" id="ARBA00022989"/>
    </source>
</evidence>
<keyword evidence="8" id="KW-1185">Reference proteome</keyword>